<dbReference type="GO" id="GO:0006424">
    <property type="term" value="P:glutamyl-tRNA aminoacylation"/>
    <property type="evidence" value="ECO:0007669"/>
    <property type="project" value="InterPro"/>
</dbReference>
<dbReference type="Pfam" id="PF00749">
    <property type="entry name" value="tRNA-synt_1c"/>
    <property type="match status" value="1"/>
</dbReference>
<evidence type="ECO:0000256" key="3">
    <source>
        <dbReference type="ARBA" id="ARBA00022598"/>
    </source>
</evidence>
<name>A0A1V8SE80_9PEZI</name>
<dbReference type="FunCoup" id="A0A1V8SE80">
    <property type="interactions" value="1301"/>
</dbReference>
<reference evidence="12" key="1">
    <citation type="submission" date="2017-03" db="EMBL/GenBank/DDBJ databases">
        <title>Genomes of endolithic fungi from Antarctica.</title>
        <authorList>
            <person name="Coleine C."/>
            <person name="Masonjones S."/>
            <person name="Stajich J.E."/>
        </authorList>
    </citation>
    <scope>NUCLEOTIDE SEQUENCE [LARGE SCALE GENOMIC DNA]</scope>
    <source>
        <strain evidence="12">CCFEE 5527</strain>
    </source>
</reference>
<dbReference type="SUPFAM" id="SSF52374">
    <property type="entry name" value="Nucleotidylyl transferase"/>
    <property type="match status" value="1"/>
</dbReference>
<dbReference type="InterPro" id="IPR014729">
    <property type="entry name" value="Rossmann-like_a/b/a_fold"/>
</dbReference>
<keyword evidence="5 9" id="KW-0067">ATP-binding</keyword>
<dbReference type="EMBL" id="NAJO01000054">
    <property type="protein sequence ID" value="OQN97456.1"/>
    <property type="molecule type" value="Genomic_DNA"/>
</dbReference>
<dbReference type="PANTHER" id="PTHR43311:SF2">
    <property type="entry name" value="GLUTAMATE--TRNA LIGASE, MITOCHONDRIAL-RELATED"/>
    <property type="match status" value="1"/>
</dbReference>
<feature type="domain" description="Glutamyl/glutaminyl-tRNA synthetase class Ib catalytic" evidence="10">
    <location>
        <begin position="1"/>
        <end position="310"/>
    </location>
</feature>
<dbReference type="InterPro" id="IPR033910">
    <property type="entry name" value="GluRS_core"/>
</dbReference>
<dbReference type="InterPro" id="IPR008925">
    <property type="entry name" value="aa_tRNA-synth_I_cd-bd_sf"/>
</dbReference>
<keyword evidence="7 9" id="KW-0030">Aminoacyl-tRNA synthetase</keyword>
<evidence type="ECO:0000256" key="4">
    <source>
        <dbReference type="ARBA" id="ARBA00022741"/>
    </source>
</evidence>
<dbReference type="PANTHER" id="PTHR43311">
    <property type="entry name" value="GLUTAMATE--TRNA LIGASE"/>
    <property type="match status" value="1"/>
</dbReference>
<evidence type="ECO:0000256" key="9">
    <source>
        <dbReference type="RuleBase" id="RU363037"/>
    </source>
</evidence>
<dbReference type="InterPro" id="IPR020058">
    <property type="entry name" value="Glu/Gln-tRNA-synth_Ib_cat-dom"/>
</dbReference>
<gene>
    <name evidence="11" type="ORF">B0A48_16615</name>
</gene>
<dbReference type="STRING" id="1507870.A0A1V8SE80"/>
<dbReference type="Proteomes" id="UP000192596">
    <property type="component" value="Unassembled WGS sequence"/>
</dbReference>
<dbReference type="Gene3D" id="1.10.10.350">
    <property type="match status" value="1"/>
</dbReference>
<keyword evidence="4 9" id="KW-0547">Nucleotide-binding</keyword>
<dbReference type="EC" id="6.1.1.17" evidence="2"/>
<comment type="similarity">
    <text evidence="1">Belongs to the class-I aminoacyl-tRNA synthetase family. Glutamate--tRNA ligase type 1 subfamily.</text>
</comment>
<evidence type="ECO:0000256" key="6">
    <source>
        <dbReference type="ARBA" id="ARBA00022917"/>
    </source>
</evidence>
<evidence type="ECO:0000256" key="5">
    <source>
        <dbReference type="ARBA" id="ARBA00022840"/>
    </source>
</evidence>
<dbReference type="InterPro" id="IPR049940">
    <property type="entry name" value="GluQ/Sye"/>
</dbReference>
<keyword evidence="6 9" id="KW-0648">Protein biosynthesis</keyword>
<dbReference type="NCBIfam" id="TIGR00464">
    <property type="entry name" value="gltX_bact"/>
    <property type="match status" value="1"/>
</dbReference>
<dbReference type="GO" id="GO:0005524">
    <property type="term" value="F:ATP binding"/>
    <property type="evidence" value="ECO:0007669"/>
    <property type="project" value="UniProtKB-KW"/>
</dbReference>
<protein>
    <recommendedName>
        <fullName evidence="2">glutamate--tRNA ligase</fullName>
        <ecNumber evidence="2">6.1.1.17</ecNumber>
    </recommendedName>
    <alternativeName>
        <fullName evidence="8">Glutamyl-tRNA synthetase</fullName>
    </alternativeName>
</protein>
<evidence type="ECO:0000256" key="2">
    <source>
        <dbReference type="ARBA" id="ARBA00012835"/>
    </source>
</evidence>
<dbReference type="SUPFAM" id="SSF48163">
    <property type="entry name" value="An anticodon-binding domain of class I aminoacyl-tRNA synthetases"/>
    <property type="match status" value="1"/>
</dbReference>
<sequence>MHIGGLRTALFSYLLAKRTGGQFILRIEDTDQKRLVTDAVTRLSEDLRWAGLQWDEGPEVGGPYGPYQQSNRNEIYQEHAKALLDDGTAYRCFCTPQSSAADSAVYVTSGCSQDCSRLPSSASRARAEGGEQQFTVRLNQPDDVRKRTYPDVVYGKIKRLKRSASPSASTDEDSGLDGADTILMKSDGTPTYHFANVVDDHLMKITHVIRGTEWMASTPLHYDLYHAFGWTPPIFAHVGLLLDKDKAKLSKRNADLALDVRGLREDHGVLPETLCNFLALQGWSNPQKSDVMTMPELVENFDLKFTRGNTMVLMEKLWFLQKNHVQLQCERARYGDEAALVDVLGQVVTEVRKAHADFAATESEDQLVEYCKGVLLADDKSYHNAAHFVERNWYFFCSTEEVKRRRLKSAASELVPAVDIDSLLQDLMLTYDATTPYADVAADLRSKAPAKERLTTMERRAARIHASLDLLIWQRSAPSTAKAESIPFAEHATDTEAVARSLVREADAGDLVKEYKIWQKALMRQLRWKLAAGTPGPGMDMVMAVLGHQECCERLGIMPGAGKEW</sequence>
<dbReference type="GO" id="GO:0000049">
    <property type="term" value="F:tRNA binding"/>
    <property type="evidence" value="ECO:0007669"/>
    <property type="project" value="InterPro"/>
</dbReference>
<keyword evidence="12" id="KW-1185">Reference proteome</keyword>
<dbReference type="AlphaFoldDB" id="A0A1V8SE80"/>
<accession>A0A1V8SE80</accession>
<dbReference type="GO" id="GO:0008270">
    <property type="term" value="F:zinc ion binding"/>
    <property type="evidence" value="ECO:0007669"/>
    <property type="project" value="InterPro"/>
</dbReference>
<evidence type="ECO:0000313" key="12">
    <source>
        <dbReference type="Proteomes" id="UP000192596"/>
    </source>
</evidence>
<dbReference type="InterPro" id="IPR020751">
    <property type="entry name" value="aa-tRNA-synth_I_codon-bd_sub2"/>
</dbReference>
<dbReference type="CDD" id="cd00808">
    <property type="entry name" value="GluRS_core"/>
    <property type="match status" value="1"/>
</dbReference>
<dbReference type="PRINTS" id="PR00987">
    <property type="entry name" value="TRNASYNTHGLU"/>
</dbReference>
<dbReference type="Gene3D" id="3.40.50.620">
    <property type="entry name" value="HUPs"/>
    <property type="match status" value="1"/>
</dbReference>
<dbReference type="InterPro" id="IPR004527">
    <property type="entry name" value="Glu-tRNA-ligase_bac/mito"/>
</dbReference>
<comment type="caution">
    <text evidence="11">The sequence shown here is derived from an EMBL/GenBank/DDBJ whole genome shotgun (WGS) entry which is preliminary data.</text>
</comment>
<evidence type="ECO:0000256" key="7">
    <source>
        <dbReference type="ARBA" id="ARBA00023146"/>
    </source>
</evidence>
<dbReference type="InterPro" id="IPR000924">
    <property type="entry name" value="Glu/Gln-tRNA-synth"/>
</dbReference>
<dbReference type="GO" id="GO:0005739">
    <property type="term" value="C:mitochondrion"/>
    <property type="evidence" value="ECO:0007669"/>
    <property type="project" value="TreeGrafter"/>
</dbReference>
<proteinExistence type="inferred from homology"/>
<evidence type="ECO:0000259" key="10">
    <source>
        <dbReference type="Pfam" id="PF00749"/>
    </source>
</evidence>
<evidence type="ECO:0000256" key="8">
    <source>
        <dbReference type="ARBA" id="ARBA00030865"/>
    </source>
</evidence>
<evidence type="ECO:0000313" key="11">
    <source>
        <dbReference type="EMBL" id="OQN97456.1"/>
    </source>
</evidence>
<dbReference type="GO" id="GO:0004818">
    <property type="term" value="F:glutamate-tRNA ligase activity"/>
    <property type="evidence" value="ECO:0007669"/>
    <property type="project" value="UniProtKB-EC"/>
</dbReference>
<keyword evidence="3 9" id="KW-0436">Ligase</keyword>
<dbReference type="OrthoDB" id="428822at2759"/>
<evidence type="ECO:0000256" key="1">
    <source>
        <dbReference type="ARBA" id="ARBA00007894"/>
    </source>
</evidence>
<dbReference type="InParanoid" id="A0A1V8SE80"/>
<organism evidence="11 12">
    <name type="scientific">Cryoendolithus antarcticus</name>
    <dbReference type="NCBI Taxonomy" id="1507870"/>
    <lineage>
        <taxon>Eukaryota</taxon>
        <taxon>Fungi</taxon>
        <taxon>Dikarya</taxon>
        <taxon>Ascomycota</taxon>
        <taxon>Pezizomycotina</taxon>
        <taxon>Dothideomycetes</taxon>
        <taxon>Dothideomycetidae</taxon>
        <taxon>Cladosporiales</taxon>
        <taxon>Cladosporiaceae</taxon>
        <taxon>Cryoendolithus</taxon>
    </lineage>
</organism>